<sequence>MRAARYHEYGDPTVLTVEEAPDPTPGPGEIRIRVAAASVNPVDWKVRSGAVRDLLPVDLPAVPGRDAVGRVDRIGEGVRGVSIGDRVFGLGGVTGATAELAVLSAWAPAPAAWSDEEAAGAALASVTALSGLKALGPLSGRTLLVEGAAGGVGGAAVELAVAAGATVIGTAGAHNHAFLTALGAVPTTYGAGLAERLAAVAPQGVDLVLDTAASGSLGELVEIAGDPSRVVTVADHRNAGRLGVRVADAVNDPAYLAEAAALGERGRYTPRVERTYPLEEIAQAHAHSEGGHVRGKIVVVL</sequence>
<proteinExistence type="predicted"/>
<evidence type="ECO:0000313" key="4">
    <source>
        <dbReference type="Proteomes" id="UP001552527"/>
    </source>
</evidence>
<dbReference type="InterPro" id="IPR013154">
    <property type="entry name" value="ADH-like_N"/>
</dbReference>
<dbReference type="SUPFAM" id="SSF51735">
    <property type="entry name" value="NAD(P)-binding Rossmann-fold domains"/>
    <property type="match status" value="1"/>
</dbReference>
<evidence type="ECO:0000313" key="3">
    <source>
        <dbReference type="EMBL" id="MEV5245495.1"/>
    </source>
</evidence>
<organism evidence="3 4">
    <name type="scientific">Streptomyces werraensis</name>
    <dbReference type="NCBI Taxonomy" id="68284"/>
    <lineage>
        <taxon>Bacteria</taxon>
        <taxon>Bacillati</taxon>
        <taxon>Actinomycetota</taxon>
        <taxon>Actinomycetes</taxon>
        <taxon>Kitasatosporales</taxon>
        <taxon>Streptomycetaceae</taxon>
        <taxon>Streptomyces</taxon>
    </lineage>
</organism>
<dbReference type="PANTHER" id="PTHR44154:SF1">
    <property type="entry name" value="QUINONE OXIDOREDUCTASE"/>
    <property type="match status" value="1"/>
</dbReference>
<dbReference type="SMART" id="SM00829">
    <property type="entry name" value="PKS_ER"/>
    <property type="match status" value="1"/>
</dbReference>
<dbReference type="SUPFAM" id="SSF50129">
    <property type="entry name" value="GroES-like"/>
    <property type="match status" value="1"/>
</dbReference>
<evidence type="ECO:0000256" key="1">
    <source>
        <dbReference type="ARBA" id="ARBA00022857"/>
    </source>
</evidence>
<evidence type="ECO:0000259" key="2">
    <source>
        <dbReference type="SMART" id="SM00829"/>
    </source>
</evidence>
<keyword evidence="3" id="KW-0560">Oxidoreductase</keyword>
<dbReference type="RefSeq" id="WP_364020142.1">
    <property type="nucleotide sequence ID" value="NZ_JBFATD010000003.1"/>
</dbReference>
<dbReference type="GO" id="GO:0016491">
    <property type="term" value="F:oxidoreductase activity"/>
    <property type="evidence" value="ECO:0007669"/>
    <property type="project" value="UniProtKB-KW"/>
</dbReference>
<dbReference type="PANTHER" id="PTHR44154">
    <property type="entry name" value="QUINONE OXIDOREDUCTASE"/>
    <property type="match status" value="1"/>
</dbReference>
<dbReference type="Proteomes" id="UP001552527">
    <property type="component" value="Unassembled WGS sequence"/>
</dbReference>
<dbReference type="InterPro" id="IPR036291">
    <property type="entry name" value="NAD(P)-bd_dom_sf"/>
</dbReference>
<dbReference type="InterPro" id="IPR051603">
    <property type="entry name" value="Zinc-ADH_QOR/CCCR"/>
</dbReference>
<dbReference type="CDD" id="cd05289">
    <property type="entry name" value="MDR_like_2"/>
    <property type="match status" value="1"/>
</dbReference>
<dbReference type="Gene3D" id="3.90.180.10">
    <property type="entry name" value="Medium-chain alcohol dehydrogenases, catalytic domain"/>
    <property type="match status" value="1"/>
</dbReference>
<dbReference type="Pfam" id="PF13602">
    <property type="entry name" value="ADH_zinc_N_2"/>
    <property type="match status" value="1"/>
</dbReference>
<accession>A0ABV3JBF7</accession>
<feature type="domain" description="Enoyl reductase (ER)" evidence="2">
    <location>
        <begin position="10"/>
        <end position="299"/>
    </location>
</feature>
<dbReference type="Pfam" id="PF08240">
    <property type="entry name" value="ADH_N"/>
    <property type="match status" value="1"/>
</dbReference>
<dbReference type="EC" id="1.-.-.-" evidence="3"/>
<dbReference type="EMBL" id="JBFATE010000003">
    <property type="protein sequence ID" value="MEV5245495.1"/>
    <property type="molecule type" value="Genomic_DNA"/>
</dbReference>
<dbReference type="InterPro" id="IPR011032">
    <property type="entry name" value="GroES-like_sf"/>
</dbReference>
<gene>
    <name evidence="3" type="ORF">AB0K95_09545</name>
</gene>
<reference evidence="3 4" key="1">
    <citation type="submission" date="2024-06" db="EMBL/GenBank/DDBJ databases">
        <title>The Natural Products Discovery Center: Release of the First 8490 Sequenced Strains for Exploring Actinobacteria Biosynthetic Diversity.</title>
        <authorList>
            <person name="Kalkreuter E."/>
            <person name="Kautsar S.A."/>
            <person name="Yang D."/>
            <person name="Bader C.D."/>
            <person name="Teijaro C.N."/>
            <person name="Fluegel L."/>
            <person name="Davis C.M."/>
            <person name="Simpson J.R."/>
            <person name="Lauterbach L."/>
            <person name="Steele A.D."/>
            <person name="Gui C."/>
            <person name="Meng S."/>
            <person name="Li G."/>
            <person name="Viehrig K."/>
            <person name="Ye F."/>
            <person name="Su P."/>
            <person name="Kiefer A.F."/>
            <person name="Nichols A."/>
            <person name="Cepeda A.J."/>
            <person name="Yan W."/>
            <person name="Fan B."/>
            <person name="Jiang Y."/>
            <person name="Adhikari A."/>
            <person name="Zheng C.-J."/>
            <person name="Schuster L."/>
            <person name="Cowan T.M."/>
            <person name="Smanski M.J."/>
            <person name="Chevrette M.G."/>
            <person name="De Carvalho L.P.S."/>
            <person name="Shen B."/>
        </authorList>
    </citation>
    <scope>NUCLEOTIDE SEQUENCE [LARGE SCALE GENOMIC DNA]</scope>
    <source>
        <strain evidence="3 4">NPDC052768</strain>
    </source>
</reference>
<protein>
    <submittedName>
        <fullName evidence="3">NADP-dependent oxidoreductase</fullName>
        <ecNumber evidence="3">1.-.-.-</ecNumber>
    </submittedName>
</protein>
<keyword evidence="1" id="KW-0521">NADP</keyword>
<comment type="caution">
    <text evidence="3">The sequence shown here is derived from an EMBL/GenBank/DDBJ whole genome shotgun (WGS) entry which is preliminary data.</text>
</comment>
<dbReference type="Gene3D" id="3.40.50.720">
    <property type="entry name" value="NAD(P)-binding Rossmann-like Domain"/>
    <property type="match status" value="1"/>
</dbReference>
<keyword evidence="4" id="KW-1185">Reference proteome</keyword>
<name>A0ABV3JBF7_9ACTN</name>
<dbReference type="InterPro" id="IPR020843">
    <property type="entry name" value="ER"/>
</dbReference>